<keyword evidence="7" id="KW-0378">Hydrolase</keyword>
<evidence type="ECO:0000256" key="4">
    <source>
        <dbReference type="ARBA" id="ARBA00023136"/>
    </source>
</evidence>
<evidence type="ECO:0000256" key="5">
    <source>
        <dbReference type="SAM" id="Phobius"/>
    </source>
</evidence>
<dbReference type="InterPro" id="IPR022764">
    <property type="entry name" value="Peptidase_S54_rhomboid_dom"/>
</dbReference>
<dbReference type="Gene3D" id="1.20.1540.10">
    <property type="entry name" value="Rhomboid-like"/>
    <property type="match status" value="1"/>
</dbReference>
<comment type="subcellular location">
    <subcellularLocation>
        <location evidence="1">Membrane</location>
        <topology evidence="1">Multi-pass membrane protein</topology>
    </subcellularLocation>
</comment>
<proteinExistence type="predicted"/>
<feature type="transmembrane region" description="Helical" evidence="5">
    <location>
        <begin position="17"/>
        <end position="35"/>
    </location>
</feature>
<evidence type="ECO:0000256" key="3">
    <source>
        <dbReference type="ARBA" id="ARBA00022989"/>
    </source>
</evidence>
<dbReference type="GO" id="GO:0016020">
    <property type="term" value="C:membrane"/>
    <property type="evidence" value="ECO:0007669"/>
    <property type="project" value="UniProtKB-SubCell"/>
</dbReference>
<evidence type="ECO:0000256" key="1">
    <source>
        <dbReference type="ARBA" id="ARBA00004141"/>
    </source>
</evidence>
<dbReference type="KEGG" id="cmb:CSW64_16700"/>
<keyword evidence="8" id="KW-1185">Reference proteome</keyword>
<accession>A0A2D2B0Y6</accession>
<keyword evidence="3 5" id="KW-1133">Transmembrane helix</keyword>
<evidence type="ECO:0000259" key="6">
    <source>
        <dbReference type="Pfam" id="PF01694"/>
    </source>
</evidence>
<dbReference type="AlphaFoldDB" id="A0A2D2B0Y6"/>
<dbReference type="Proteomes" id="UP000228945">
    <property type="component" value="Chromosome"/>
</dbReference>
<feature type="domain" description="Peptidase S54 rhomboid" evidence="6">
    <location>
        <begin position="57"/>
        <end position="207"/>
    </location>
</feature>
<sequence>MTPIDDRPTRREPVLNAPWPPLLLLLIMLLVFLFQRTVDQPVWLNLAFAPAMLGLERPWTMVTTQFLHGGWMHFLLMSAGVLAFGTPVARLFGLDLRGGVLFFLFFLVCGVVGLAGFSALHLDSWAPALGVSVAMSGLTGAAGRLIEKRGELGSPWGRVPLTFALAWTGVNALTGLAPLLLGPGMKIAWEAHIIGFFAGMFLVGVFARFARPVYSATH</sequence>
<dbReference type="OrthoDB" id="9797190at2"/>
<protein>
    <submittedName>
        <fullName evidence="7">Rhomboid family intramembrane serine protease</fullName>
    </submittedName>
</protein>
<keyword evidence="7" id="KW-0645">Protease</keyword>
<dbReference type="SUPFAM" id="SSF144091">
    <property type="entry name" value="Rhomboid-like"/>
    <property type="match status" value="1"/>
</dbReference>
<keyword evidence="2 5" id="KW-0812">Transmembrane</keyword>
<dbReference type="Pfam" id="PF01694">
    <property type="entry name" value="Rhomboid"/>
    <property type="match status" value="1"/>
</dbReference>
<dbReference type="GO" id="GO:0004252">
    <property type="term" value="F:serine-type endopeptidase activity"/>
    <property type="evidence" value="ECO:0007669"/>
    <property type="project" value="InterPro"/>
</dbReference>
<feature type="transmembrane region" description="Helical" evidence="5">
    <location>
        <begin position="71"/>
        <end position="92"/>
    </location>
</feature>
<evidence type="ECO:0000313" key="8">
    <source>
        <dbReference type="Proteomes" id="UP000228945"/>
    </source>
</evidence>
<dbReference type="EMBL" id="CP024201">
    <property type="protein sequence ID" value="ATQ43913.1"/>
    <property type="molecule type" value="Genomic_DNA"/>
</dbReference>
<feature type="transmembrane region" description="Helical" evidence="5">
    <location>
        <begin position="187"/>
        <end position="210"/>
    </location>
</feature>
<dbReference type="GO" id="GO:0006508">
    <property type="term" value="P:proteolysis"/>
    <property type="evidence" value="ECO:0007669"/>
    <property type="project" value="UniProtKB-KW"/>
</dbReference>
<name>A0A2D2B0Y6_9CAUL</name>
<evidence type="ECO:0000256" key="2">
    <source>
        <dbReference type="ARBA" id="ARBA00022692"/>
    </source>
</evidence>
<dbReference type="RefSeq" id="WP_099623161.1">
    <property type="nucleotide sequence ID" value="NZ_CP024201.1"/>
</dbReference>
<evidence type="ECO:0000313" key="7">
    <source>
        <dbReference type="EMBL" id="ATQ43913.1"/>
    </source>
</evidence>
<gene>
    <name evidence="7" type="ORF">CSW64_16700</name>
</gene>
<feature type="transmembrane region" description="Helical" evidence="5">
    <location>
        <begin position="158"/>
        <end position="181"/>
    </location>
</feature>
<dbReference type="InterPro" id="IPR035952">
    <property type="entry name" value="Rhomboid-like_sf"/>
</dbReference>
<reference evidence="7 8" key="1">
    <citation type="submission" date="2017-10" db="EMBL/GenBank/DDBJ databases">
        <title>Genome sequence of Caulobacter mirabilis FWC38.</title>
        <authorList>
            <person name="Fiebig A."/>
            <person name="Crosson S."/>
        </authorList>
    </citation>
    <scope>NUCLEOTIDE SEQUENCE [LARGE SCALE GENOMIC DNA]</scope>
    <source>
        <strain evidence="7 8">FWC 38</strain>
    </source>
</reference>
<keyword evidence="4 5" id="KW-0472">Membrane</keyword>
<feature type="transmembrane region" description="Helical" evidence="5">
    <location>
        <begin position="125"/>
        <end position="146"/>
    </location>
</feature>
<organism evidence="7 8">
    <name type="scientific">Caulobacter mirabilis</name>
    <dbReference type="NCBI Taxonomy" id="69666"/>
    <lineage>
        <taxon>Bacteria</taxon>
        <taxon>Pseudomonadati</taxon>
        <taxon>Pseudomonadota</taxon>
        <taxon>Alphaproteobacteria</taxon>
        <taxon>Caulobacterales</taxon>
        <taxon>Caulobacteraceae</taxon>
        <taxon>Caulobacter</taxon>
    </lineage>
</organism>
<feature type="transmembrane region" description="Helical" evidence="5">
    <location>
        <begin position="99"/>
        <end position="119"/>
    </location>
</feature>